<evidence type="ECO:0000313" key="7">
    <source>
        <dbReference type="EMBL" id="MFC3125635.1"/>
    </source>
</evidence>
<evidence type="ECO:0000256" key="5">
    <source>
        <dbReference type="SAM" id="SignalP"/>
    </source>
</evidence>
<organism evidence="7 8">
    <name type="scientific">Teichococcus globiformis</name>
    <dbReference type="NCBI Taxonomy" id="2307229"/>
    <lineage>
        <taxon>Bacteria</taxon>
        <taxon>Pseudomonadati</taxon>
        <taxon>Pseudomonadota</taxon>
        <taxon>Alphaproteobacteria</taxon>
        <taxon>Acetobacterales</taxon>
        <taxon>Roseomonadaceae</taxon>
        <taxon>Roseomonas</taxon>
    </lineage>
</organism>
<comment type="similarity">
    <text evidence="2">Belongs to the bacterial solute-binding protein 5 family.</text>
</comment>
<dbReference type="PANTHER" id="PTHR30290">
    <property type="entry name" value="PERIPLASMIC BINDING COMPONENT OF ABC TRANSPORTER"/>
    <property type="match status" value="1"/>
</dbReference>
<dbReference type="Pfam" id="PF00496">
    <property type="entry name" value="SBP_bac_5"/>
    <property type="match status" value="1"/>
</dbReference>
<proteinExistence type="inferred from homology"/>
<dbReference type="EMBL" id="JBHRTN010000010">
    <property type="protein sequence ID" value="MFC3125635.1"/>
    <property type="molecule type" value="Genomic_DNA"/>
</dbReference>
<dbReference type="Gene3D" id="3.10.105.10">
    <property type="entry name" value="Dipeptide-binding Protein, Domain 3"/>
    <property type="match status" value="1"/>
</dbReference>
<dbReference type="InterPro" id="IPR000914">
    <property type="entry name" value="SBP_5_dom"/>
</dbReference>
<feature type="chain" id="PRO_5045061786" evidence="5">
    <location>
        <begin position="23"/>
        <end position="554"/>
    </location>
</feature>
<dbReference type="CDD" id="cd08513">
    <property type="entry name" value="PBP2_thermophilic_Hb8_like"/>
    <property type="match status" value="1"/>
</dbReference>
<name>A0ABV7G3A1_9PROT</name>
<dbReference type="Gene3D" id="3.40.190.10">
    <property type="entry name" value="Periplasmic binding protein-like II"/>
    <property type="match status" value="1"/>
</dbReference>
<comment type="caution">
    <text evidence="7">The sequence shown here is derived from an EMBL/GenBank/DDBJ whole genome shotgun (WGS) entry which is preliminary data.</text>
</comment>
<evidence type="ECO:0000256" key="4">
    <source>
        <dbReference type="ARBA" id="ARBA00022729"/>
    </source>
</evidence>
<accession>A0ABV7G3A1</accession>
<dbReference type="RefSeq" id="WP_379596466.1">
    <property type="nucleotide sequence ID" value="NZ_JBHRTN010000010.1"/>
</dbReference>
<feature type="signal peptide" evidence="5">
    <location>
        <begin position="1"/>
        <end position="22"/>
    </location>
</feature>
<feature type="domain" description="Solute-binding protein family 5" evidence="6">
    <location>
        <begin position="98"/>
        <end position="451"/>
    </location>
</feature>
<evidence type="ECO:0000259" key="6">
    <source>
        <dbReference type="Pfam" id="PF00496"/>
    </source>
</evidence>
<evidence type="ECO:0000256" key="2">
    <source>
        <dbReference type="ARBA" id="ARBA00005695"/>
    </source>
</evidence>
<comment type="subcellular location">
    <subcellularLocation>
        <location evidence="1">Periplasm</location>
    </subcellularLocation>
</comment>
<evidence type="ECO:0000256" key="1">
    <source>
        <dbReference type="ARBA" id="ARBA00004418"/>
    </source>
</evidence>
<sequence length="554" mass="62193">MRRHLLTALALVPLALALPVEAQPPRESLTIGINQYPSNFHPNIENMAAKAYILAFALHPVTAFDADWKQSCIECVSLPSVEAGDAVLETTPEGKPGIRVTWRIREGWNWGDGRPVTADDMRFAWEAGRAFETGFGPAETYRSAYEFTVNDPKSFTIRFDKVTYNYAGLGQFQPLPAHLERAIWQADKAGYRTRSRYETDTTNPGLYNGPYRISAVQPGAGVTLERNAHWTGPAAPFNRIQIRTVENTAALEAQLLSGQLDMVAGELGFPLEQATALQRRVGDRFRFSYNPGLTYEHVETNLDNPVLADRRVRQALLHAADRAQIVARLFEGKQEVADGGVHPRDAAYSPDTPKYPYDPARARALLEEAGWKAGPDGIRRNADGERLALEIMTTAGNRTREQVQQILAGMWRSVGVEARIRNEPPRVFFGETVSKRRFTGLALFAWVSSPENVPRSTLFSDEVPRAERNWSGQNIAGYKDAEVDRLIEALPLELDADKRKPLWAELQQRVATDLPALPLWHRSDAHVWPQWLDGVTPTGHQNYSPLWVTQWRVR</sequence>
<evidence type="ECO:0000313" key="8">
    <source>
        <dbReference type="Proteomes" id="UP001595593"/>
    </source>
</evidence>
<dbReference type="InterPro" id="IPR039424">
    <property type="entry name" value="SBP_5"/>
</dbReference>
<dbReference type="PANTHER" id="PTHR30290:SF9">
    <property type="entry name" value="OLIGOPEPTIDE-BINDING PROTEIN APPA"/>
    <property type="match status" value="1"/>
</dbReference>
<keyword evidence="4 5" id="KW-0732">Signal</keyword>
<keyword evidence="3" id="KW-0813">Transport</keyword>
<evidence type="ECO:0000256" key="3">
    <source>
        <dbReference type="ARBA" id="ARBA00022448"/>
    </source>
</evidence>
<dbReference type="SUPFAM" id="SSF53850">
    <property type="entry name" value="Periplasmic binding protein-like II"/>
    <property type="match status" value="1"/>
</dbReference>
<protein>
    <submittedName>
        <fullName evidence="7">Peptide ABC transporter substrate-binding protein</fullName>
    </submittedName>
</protein>
<dbReference type="Gene3D" id="3.90.76.10">
    <property type="entry name" value="Dipeptide-binding Protein, Domain 1"/>
    <property type="match status" value="1"/>
</dbReference>
<gene>
    <name evidence="7" type="ORF">ACFOD4_11215</name>
</gene>
<keyword evidence="8" id="KW-1185">Reference proteome</keyword>
<reference evidence="8" key="1">
    <citation type="journal article" date="2019" name="Int. J. Syst. Evol. Microbiol.">
        <title>The Global Catalogue of Microorganisms (GCM) 10K type strain sequencing project: providing services to taxonomists for standard genome sequencing and annotation.</title>
        <authorList>
            <consortium name="The Broad Institute Genomics Platform"/>
            <consortium name="The Broad Institute Genome Sequencing Center for Infectious Disease"/>
            <person name="Wu L."/>
            <person name="Ma J."/>
        </authorList>
    </citation>
    <scope>NUCLEOTIDE SEQUENCE [LARGE SCALE GENOMIC DNA]</scope>
    <source>
        <strain evidence="8">KCTC 52094</strain>
    </source>
</reference>
<dbReference type="Proteomes" id="UP001595593">
    <property type="component" value="Unassembled WGS sequence"/>
</dbReference>